<gene>
    <name evidence="2" type="ORF">PBV87_05120</name>
</gene>
<dbReference type="AlphaFoldDB" id="A0AA42J001"/>
<evidence type="ECO:0000313" key="2">
    <source>
        <dbReference type="EMBL" id="MDA3730880.1"/>
    </source>
</evidence>
<dbReference type="RefSeq" id="WP_271011378.1">
    <property type="nucleotide sequence ID" value="NZ_JAQIFT010000016.1"/>
</dbReference>
<dbReference type="InterPro" id="IPR027417">
    <property type="entry name" value="P-loop_NTPase"/>
</dbReference>
<protein>
    <submittedName>
        <fullName evidence="2">AAA family ATPase</fullName>
    </submittedName>
</protein>
<organism evidence="2 3">
    <name type="scientific">Holtiella tumoricola</name>
    <dbReference type="NCBI Taxonomy" id="3018743"/>
    <lineage>
        <taxon>Bacteria</taxon>
        <taxon>Bacillati</taxon>
        <taxon>Bacillota</taxon>
        <taxon>Clostridia</taxon>
        <taxon>Lachnospirales</taxon>
        <taxon>Cellulosilyticaceae</taxon>
        <taxon>Holtiella</taxon>
    </lineage>
</organism>
<dbReference type="Proteomes" id="UP001169242">
    <property type="component" value="Unassembled WGS sequence"/>
</dbReference>
<dbReference type="PANTHER" id="PTHR13696">
    <property type="entry name" value="P-LOOP CONTAINING NUCLEOSIDE TRIPHOSPHATE HYDROLASE"/>
    <property type="match status" value="1"/>
</dbReference>
<comment type="caution">
    <text evidence="2">The sequence shown here is derived from an EMBL/GenBank/DDBJ whole genome shotgun (WGS) entry which is preliminary data.</text>
</comment>
<dbReference type="Pfam" id="PF13614">
    <property type="entry name" value="AAA_31"/>
    <property type="match status" value="1"/>
</dbReference>
<reference evidence="2" key="1">
    <citation type="journal article" date="2023" name="Int. J. Syst. Evol. Microbiol.">
        <title>&lt;i&gt;Holtiella tumoricola&lt;/i&gt; gen. nov. sp. nov., isolated from a human clinical sample.</title>
        <authorList>
            <person name="Allen-Vercoe E."/>
            <person name="Daigneault M.C."/>
            <person name="Vancuren S.J."/>
            <person name="Cochrane K."/>
            <person name="O'Neal L.L."/>
            <person name="Sankaranarayanan K."/>
            <person name="Lawson P.A."/>
        </authorList>
    </citation>
    <scope>NUCLEOTIDE SEQUENCE</scope>
    <source>
        <strain evidence="2">CC70A</strain>
    </source>
</reference>
<accession>A0AA42J001</accession>
<evidence type="ECO:0000313" key="3">
    <source>
        <dbReference type="Proteomes" id="UP001169242"/>
    </source>
</evidence>
<dbReference type="InterPro" id="IPR025669">
    <property type="entry name" value="AAA_dom"/>
</dbReference>
<dbReference type="Gene3D" id="3.40.50.300">
    <property type="entry name" value="P-loop containing nucleotide triphosphate hydrolases"/>
    <property type="match status" value="1"/>
</dbReference>
<dbReference type="PANTHER" id="PTHR13696:SF99">
    <property type="entry name" value="COBYRINIC ACID AC-DIAMIDE SYNTHASE"/>
    <property type="match status" value="1"/>
</dbReference>
<keyword evidence="3" id="KW-1185">Reference proteome</keyword>
<dbReference type="CDD" id="cd02042">
    <property type="entry name" value="ParAB_family"/>
    <property type="match status" value="1"/>
</dbReference>
<name>A0AA42J001_9FIRM</name>
<dbReference type="SUPFAM" id="SSF52540">
    <property type="entry name" value="P-loop containing nucleoside triphosphate hydrolases"/>
    <property type="match status" value="1"/>
</dbReference>
<evidence type="ECO:0000259" key="1">
    <source>
        <dbReference type="Pfam" id="PF13614"/>
    </source>
</evidence>
<proteinExistence type="predicted"/>
<sequence>MEVISVVNYKGGVGKTSVVANLTVGLAMKGYRVLVIDLDPQASLTFSFVSVSEWANKYKEQRTIKNWYDNYLNSKYMSFKNLFIRDLEVNKYLKVPVTIVSSHTDLFKVEIELAQGLLGRNRRKEAGNKLATLYLLDDGLESLKKEFDIILIDCQPSFGIITQSAIVASDYYLVPTRLDHLSSLGGLTLKGHIEELMKESNENIAYFNLPYHPVKTLLMGTVATMVQSNGDELITVNRQYEKSIKEQGLKYFKTRIRFNQTVMGQESKIPVIVREKTMPVEKKLADEFKDLVNEVIERMGDLSCQ</sequence>
<feature type="domain" description="AAA" evidence="1">
    <location>
        <begin position="1"/>
        <end position="204"/>
    </location>
</feature>
<dbReference type="InterPro" id="IPR050678">
    <property type="entry name" value="DNA_Partitioning_ATPase"/>
</dbReference>
<dbReference type="EMBL" id="JAQIFT010000016">
    <property type="protein sequence ID" value="MDA3730880.1"/>
    <property type="molecule type" value="Genomic_DNA"/>
</dbReference>